<comment type="caution">
    <text evidence="1">The sequence shown here is derived from an EMBL/GenBank/DDBJ whole genome shotgun (WGS) entry which is preliminary data.</text>
</comment>
<dbReference type="OrthoDB" id="1038839at2759"/>
<gene>
    <name evidence="1" type="ORF">ANE_LOCUS24375</name>
</gene>
<keyword evidence="2" id="KW-1185">Reference proteome</keyword>
<proteinExistence type="predicted"/>
<reference evidence="1" key="1">
    <citation type="submission" date="2019-07" db="EMBL/GenBank/DDBJ databases">
        <authorList>
            <person name="Dittberner H."/>
        </authorList>
    </citation>
    <scope>NUCLEOTIDE SEQUENCE [LARGE SCALE GENOMIC DNA]</scope>
</reference>
<dbReference type="AlphaFoldDB" id="A0A565CK79"/>
<dbReference type="EMBL" id="CABITT030000008">
    <property type="protein sequence ID" value="VVB13931.1"/>
    <property type="molecule type" value="Genomic_DNA"/>
</dbReference>
<sequence length="82" mass="8980">MARLLTGFSRFSTQRNDVLRTLTGPYLVLGARINPTLPVGSTNGTNLLFDPAKEEIITVPDLIVPKELMGSSLVGRWGIFVH</sequence>
<protein>
    <submittedName>
        <fullName evidence="1">Uncharacterized protein</fullName>
    </submittedName>
</protein>
<organism evidence="1 2">
    <name type="scientific">Arabis nemorensis</name>
    <dbReference type="NCBI Taxonomy" id="586526"/>
    <lineage>
        <taxon>Eukaryota</taxon>
        <taxon>Viridiplantae</taxon>
        <taxon>Streptophyta</taxon>
        <taxon>Embryophyta</taxon>
        <taxon>Tracheophyta</taxon>
        <taxon>Spermatophyta</taxon>
        <taxon>Magnoliopsida</taxon>
        <taxon>eudicotyledons</taxon>
        <taxon>Gunneridae</taxon>
        <taxon>Pentapetalae</taxon>
        <taxon>rosids</taxon>
        <taxon>malvids</taxon>
        <taxon>Brassicales</taxon>
        <taxon>Brassicaceae</taxon>
        <taxon>Arabideae</taxon>
        <taxon>Arabis</taxon>
    </lineage>
</organism>
<name>A0A565CK79_9BRAS</name>
<accession>A0A565CK79</accession>
<dbReference type="Proteomes" id="UP000489600">
    <property type="component" value="Unassembled WGS sequence"/>
</dbReference>
<evidence type="ECO:0000313" key="2">
    <source>
        <dbReference type="Proteomes" id="UP000489600"/>
    </source>
</evidence>
<evidence type="ECO:0000313" key="1">
    <source>
        <dbReference type="EMBL" id="VVB13931.1"/>
    </source>
</evidence>